<feature type="domain" description="Response regulatory" evidence="4">
    <location>
        <begin position="2"/>
        <end position="116"/>
    </location>
</feature>
<evidence type="ECO:0000256" key="3">
    <source>
        <dbReference type="PROSITE-ProRule" id="PRU01091"/>
    </source>
</evidence>
<dbReference type="SMART" id="SM00448">
    <property type="entry name" value="REC"/>
    <property type="match status" value="1"/>
</dbReference>
<dbReference type="PROSITE" id="PS50110">
    <property type="entry name" value="RESPONSE_REGULATORY"/>
    <property type="match status" value="1"/>
</dbReference>
<keyword evidence="1 3" id="KW-0238">DNA-binding</keyword>
<dbReference type="Gene3D" id="6.10.250.690">
    <property type="match status" value="1"/>
</dbReference>
<accession>A0ABS3RHX4</accession>
<feature type="DNA-binding region" description="OmpR/PhoB-type" evidence="3">
    <location>
        <begin position="124"/>
        <end position="222"/>
    </location>
</feature>
<proteinExistence type="predicted"/>
<evidence type="ECO:0000256" key="2">
    <source>
        <dbReference type="PROSITE-ProRule" id="PRU00169"/>
    </source>
</evidence>
<sequence length="229" mass="25642">MRVLVVEDEIRTAALLQRGLREEGYAVDVAANGPDAVWQAVENPYDAIVLDVMLPGLDGFEVCRRLRVQDCWAPVLMLTARDAVSDRVHGLDAGADDYLTKPFSFAELLARLRALVRRGANERPTLLTAGDLRLDPSSRRVWRGETERPLSAKEFALLELFMRHPGDVLTRTTILEHVWDYAYDGASNVVDQYVAYLRRKIDEPGAESHLETVRGAGYRLRPLNSPEGG</sequence>
<dbReference type="CDD" id="cd19935">
    <property type="entry name" value="REC_OmpR_CusR-like"/>
    <property type="match status" value="1"/>
</dbReference>
<dbReference type="CDD" id="cd00383">
    <property type="entry name" value="trans_reg_C"/>
    <property type="match status" value="1"/>
</dbReference>
<dbReference type="PANTHER" id="PTHR48111:SF28">
    <property type="entry name" value="TRANSCRIPTIONAL REGULATORY PROTEIN TCRX-RELATED"/>
    <property type="match status" value="1"/>
</dbReference>
<dbReference type="Gene3D" id="1.10.10.10">
    <property type="entry name" value="Winged helix-like DNA-binding domain superfamily/Winged helix DNA-binding domain"/>
    <property type="match status" value="1"/>
</dbReference>
<dbReference type="PROSITE" id="PS51755">
    <property type="entry name" value="OMPR_PHOB"/>
    <property type="match status" value="1"/>
</dbReference>
<feature type="modified residue" description="4-aspartylphosphate" evidence="2">
    <location>
        <position position="51"/>
    </location>
</feature>
<dbReference type="InterPro" id="IPR011006">
    <property type="entry name" value="CheY-like_superfamily"/>
</dbReference>
<dbReference type="SUPFAM" id="SSF52172">
    <property type="entry name" value="CheY-like"/>
    <property type="match status" value="1"/>
</dbReference>
<dbReference type="InterPro" id="IPR036388">
    <property type="entry name" value="WH-like_DNA-bd_sf"/>
</dbReference>
<dbReference type="Pfam" id="PF00072">
    <property type="entry name" value="Response_reg"/>
    <property type="match status" value="1"/>
</dbReference>
<keyword evidence="2" id="KW-0597">Phosphoprotein</keyword>
<evidence type="ECO:0000313" key="6">
    <source>
        <dbReference type="EMBL" id="MBO2445223.1"/>
    </source>
</evidence>
<gene>
    <name evidence="6" type="ORF">J4557_47745</name>
</gene>
<dbReference type="InterPro" id="IPR039420">
    <property type="entry name" value="WalR-like"/>
</dbReference>
<dbReference type="Gene3D" id="3.40.50.2300">
    <property type="match status" value="1"/>
</dbReference>
<dbReference type="Proteomes" id="UP000666915">
    <property type="component" value="Unassembled WGS sequence"/>
</dbReference>
<feature type="domain" description="OmpR/PhoB-type" evidence="5">
    <location>
        <begin position="124"/>
        <end position="222"/>
    </location>
</feature>
<keyword evidence="7" id="KW-1185">Reference proteome</keyword>
<dbReference type="RefSeq" id="WP_208274426.1">
    <property type="nucleotide sequence ID" value="NZ_BAAAGM010000041.1"/>
</dbReference>
<protein>
    <submittedName>
        <fullName evidence="6">Response regulator transcription factor</fullName>
    </submittedName>
</protein>
<dbReference type="InterPro" id="IPR001867">
    <property type="entry name" value="OmpR/PhoB-type_DNA-bd"/>
</dbReference>
<evidence type="ECO:0000259" key="5">
    <source>
        <dbReference type="PROSITE" id="PS51755"/>
    </source>
</evidence>
<dbReference type="EMBL" id="JAGEOK010000066">
    <property type="protein sequence ID" value="MBO2445223.1"/>
    <property type="molecule type" value="Genomic_DNA"/>
</dbReference>
<dbReference type="InterPro" id="IPR001789">
    <property type="entry name" value="Sig_transdc_resp-reg_receiver"/>
</dbReference>
<comment type="caution">
    <text evidence="6">The sequence shown here is derived from an EMBL/GenBank/DDBJ whole genome shotgun (WGS) entry which is preliminary data.</text>
</comment>
<reference evidence="6 7" key="1">
    <citation type="submission" date="2021-03" db="EMBL/GenBank/DDBJ databases">
        <authorList>
            <person name="Kanchanasin P."/>
            <person name="Saeng-In P."/>
            <person name="Phongsopitanun W."/>
            <person name="Yuki M."/>
            <person name="Kudo T."/>
            <person name="Ohkuma M."/>
            <person name="Tanasupawat S."/>
        </authorList>
    </citation>
    <scope>NUCLEOTIDE SEQUENCE [LARGE SCALE GENOMIC DNA]</scope>
    <source>
        <strain evidence="6 7">L46</strain>
    </source>
</reference>
<dbReference type="PANTHER" id="PTHR48111">
    <property type="entry name" value="REGULATOR OF RPOS"/>
    <property type="match status" value="1"/>
</dbReference>
<name>A0ABS3RHX4_9ACTN</name>
<evidence type="ECO:0000259" key="4">
    <source>
        <dbReference type="PROSITE" id="PS50110"/>
    </source>
</evidence>
<evidence type="ECO:0000256" key="1">
    <source>
        <dbReference type="ARBA" id="ARBA00023125"/>
    </source>
</evidence>
<organism evidence="6 7">
    <name type="scientific">Actinomadura nitritigenes</name>
    <dbReference type="NCBI Taxonomy" id="134602"/>
    <lineage>
        <taxon>Bacteria</taxon>
        <taxon>Bacillati</taxon>
        <taxon>Actinomycetota</taxon>
        <taxon>Actinomycetes</taxon>
        <taxon>Streptosporangiales</taxon>
        <taxon>Thermomonosporaceae</taxon>
        <taxon>Actinomadura</taxon>
    </lineage>
</organism>
<evidence type="ECO:0000313" key="7">
    <source>
        <dbReference type="Proteomes" id="UP000666915"/>
    </source>
</evidence>
<dbReference type="Pfam" id="PF00486">
    <property type="entry name" value="Trans_reg_C"/>
    <property type="match status" value="1"/>
</dbReference>
<dbReference type="SMART" id="SM00862">
    <property type="entry name" value="Trans_reg_C"/>
    <property type="match status" value="1"/>
</dbReference>